<dbReference type="GO" id="GO:0005654">
    <property type="term" value="C:nucleoplasm"/>
    <property type="evidence" value="ECO:0007669"/>
    <property type="project" value="UniProtKB-ARBA"/>
</dbReference>
<keyword evidence="4" id="KW-1185">Reference proteome</keyword>
<dbReference type="EMBL" id="RBNI01005332">
    <property type="protein sequence ID" value="RUP46812.1"/>
    <property type="molecule type" value="Genomic_DNA"/>
</dbReference>
<dbReference type="InterPro" id="IPR044281">
    <property type="entry name" value="IMP4/RPF1"/>
</dbReference>
<evidence type="ECO:0000256" key="1">
    <source>
        <dbReference type="ARBA" id="ARBA00040513"/>
    </source>
</evidence>
<dbReference type="GO" id="GO:0034457">
    <property type="term" value="C:Mpp10 complex"/>
    <property type="evidence" value="ECO:0007669"/>
    <property type="project" value="UniProtKB-ARBA"/>
</dbReference>
<dbReference type="AlphaFoldDB" id="A0A433D7G7"/>
<evidence type="ECO:0000313" key="4">
    <source>
        <dbReference type="Proteomes" id="UP000268093"/>
    </source>
</evidence>
<gene>
    <name evidence="3" type="ORF">BC936DRAFT_146493</name>
</gene>
<dbReference type="SUPFAM" id="SSF52954">
    <property type="entry name" value="Class II aaRS ABD-related"/>
    <property type="match status" value="1"/>
</dbReference>
<name>A0A433D7G7_9FUNG</name>
<feature type="domain" description="Brix" evidence="2">
    <location>
        <begin position="91"/>
        <end position="297"/>
    </location>
</feature>
<dbReference type="Pfam" id="PF04427">
    <property type="entry name" value="Brix"/>
    <property type="match status" value="1"/>
</dbReference>
<dbReference type="Gene3D" id="3.40.50.10480">
    <property type="entry name" value="Probable brix-domain ribosomal biogenesis protein"/>
    <property type="match status" value="1"/>
</dbReference>
<evidence type="ECO:0000313" key="3">
    <source>
        <dbReference type="EMBL" id="RUP46812.1"/>
    </source>
</evidence>
<accession>A0A433D7G7</accession>
<protein>
    <recommendedName>
        <fullName evidence="1">U3 small nucleolar ribonucleoprotein protein IMP4</fullName>
    </recommendedName>
</protein>
<comment type="caution">
    <text evidence="3">The sequence shown here is derived from an EMBL/GenBank/DDBJ whole genome shotgun (WGS) entry which is preliminary data.</text>
</comment>
<dbReference type="GO" id="GO:0006364">
    <property type="term" value="P:rRNA processing"/>
    <property type="evidence" value="ECO:0007669"/>
    <property type="project" value="InterPro"/>
</dbReference>
<dbReference type="PANTHER" id="PTHR22734">
    <property type="entry name" value="U3 SMALL NUCLEOLAR RIBONUCLEOPROTEIN PROTEIN IMP4"/>
    <property type="match status" value="1"/>
</dbReference>
<proteinExistence type="predicted"/>
<dbReference type="GO" id="GO:0030515">
    <property type="term" value="F:snoRNA binding"/>
    <property type="evidence" value="ECO:0007669"/>
    <property type="project" value="TreeGrafter"/>
</dbReference>
<dbReference type="SMART" id="SM00879">
    <property type="entry name" value="Brix"/>
    <property type="match status" value="1"/>
</dbReference>
<dbReference type="PROSITE" id="PS50833">
    <property type="entry name" value="BRIX"/>
    <property type="match status" value="1"/>
</dbReference>
<dbReference type="OrthoDB" id="10253204at2759"/>
<dbReference type="FunFam" id="3.40.50.10480:FF:000001">
    <property type="entry name" value="IMP4, U3 small nucleolar ribonucleoprotein"/>
    <property type="match status" value="1"/>
</dbReference>
<evidence type="ECO:0000259" key="2">
    <source>
        <dbReference type="PROSITE" id="PS50833"/>
    </source>
</evidence>
<dbReference type="Proteomes" id="UP000268093">
    <property type="component" value="Unassembled WGS sequence"/>
</dbReference>
<dbReference type="GO" id="GO:0042134">
    <property type="term" value="F:rRNA primary transcript binding"/>
    <property type="evidence" value="ECO:0007669"/>
    <property type="project" value="InterPro"/>
</dbReference>
<dbReference type="InterPro" id="IPR007109">
    <property type="entry name" value="Brix"/>
</dbReference>
<organism evidence="3 4">
    <name type="scientific">Jimgerdemannia flammicorona</name>
    <dbReference type="NCBI Taxonomy" id="994334"/>
    <lineage>
        <taxon>Eukaryota</taxon>
        <taxon>Fungi</taxon>
        <taxon>Fungi incertae sedis</taxon>
        <taxon>Mucoromycota</taxon>
        <taxon>Mucoromycotina</taxon>
        <taxon>Endogonomycetes</taxon>
        <taxon>Endogonales</taxon>
        <taxon>Endogonaceae</taxon>
        <taxon>Jimgerdemannia</taxon>
    </lineage>
</organism>
<reference evidence="3 4" key="1">
    <citation type="journal article" date="2018" name="New Phytol.">
        <title>Phylogenomics of Endogonaceae and evolution of mycorrhizas within Mucoromycota.</title>
        <authorList>
            <person name="Chang Y."/>
            <person name="Desiro A."/>
            <person name="Na H."/>
            <person name="Sandor L."/>
            <person name="Lipzen A."/>
            <person name="Clum A."/>
            <person name="Barry K."/>
            <person name="Grigoriev I.V."/>
            <person name="Martin F.M."/>
            <person name="Stajich J.E."/>
            <person name="Smith M.E."/>
            <person name="Bonito G."/>
            <person name="Spatafora J.W."/>
        </authorList>
    </citation>
    <scope>NUCLEOTIDE SEQUENCE [LARGE SCALE GENOMIC DNA]</scope>
    <source>
        <strain evidence="3 4">GMNB39</strain>
    </source>
</reference>
<sequence>MPLICTHLPQIRRNTRLRREYLYRKSLETKERSIFERKQKIKEAIEQGKPIPTELRNEGEALKKDLHFDETQTDPGTHVDDEYARAGVFDPKILITTSRDPSSRLQQFSKEMRLVFPNSQRINRGNHVMKQIVDACKANEVTDLIILHEHRGQPDGMVVCHFPYGPTAYFSLHNVVLRHDIKDQGTVSEAFPHLIFNNFNSKLGQRVTNILKYLFPVPKDDSKRVMTFSNENDYISYRCISYWSQSPRERERGIGCHDPYKARNLLIDPIPLRDKQASRLRQNEPQGLYQIKLGTVDLTDADTEWVLRPYQRTARKNVQL</sequence>
<dbReference type="GO" id="GO:0042274">
    <property type="term" value="P:ribosomal small subunit biogenesis"/>
    <property type="evidence" value="ECO:0007669"/>
    <property type="project" value="UniProtKB-ARBA"/>
</dbReference>
<dbReference type="GO" id="GO:0032040">
    <property type="term" value="C:small-subunit processome"/>
    <property type="evidence" value="ECO:0007669"/>
    <property type="project" value="TreeGrafter"/>
</dbReference>
<dbReference type="PANTHER" id="PTHR22734:SF2">
    <property type="entry name" value="U3 SMALL NUCLEOLAR RIBONUCLEOPROTEIN PROTEIN IMP4"/>
    <property type="match status" value="1"/>
</dbReference>